<dbReference type="InterPro" id="IPR037066">
    <property type="entry name" value="Plug_dom_sf"/>
</dbReference>
<evidence type="ECO:0000256" key="5">
    <source>
        <dbReference type="ARBA" id="ARBA00022729"/>
    </source>
</evidence>
<keyword evidence="2 8" id="KW-0813">Transport</keyword>
<dbReference type="PROSITE" id="PS00018">
    <property type="entry name" value="EF_HAND_1"/>
    <property type="match status" value="1"/>
</dbReference>
<keyword evidence="11" id="KW-0675">Receptor</keyword>
<dbReference type="InterPro" id="IPR012910">
    <property type="entry name" value="Plug_dom"/>
</dbReference>
<comment type="similarity">
    <text evidence="8">Belongs to the TonB-dependent receptor family.</text>
</comment>
<dbReference type="PANTHER" id="PTHR30069">
    <property type="entry name" value="TONB-DEPENDENT OUTER MEMBRANE RECEPTOR"/>
    <property type="match status" value="1"/>
</dbReference>
<dbReference type="InterPro" id="IPR023996">
    <property type="entry name" value="TonB-dep_OMP_SusC/RagA"/>
</dbReference>
<sequence>MKDDVLRFSSKRILFSAMFASVLWGGFSHPLYAENAEAYTVMQGVRVQGVVLDATGEPVIGASILEKGTSNGVITDLDGKFSLNVASSKSVIVISYIGFKTKEVSASDKNLQKIVLSEDTEVLDEVVVIGYGAQKKETLTGSVAVVGSDIFKDKGTVSNPLQAMQGQVPGLRITRSSAAPGEEGWGISIRGAISKNSTDPLLIIDGVPASGVSEMAQLNSADIESINFLKDASAAIYGSKAAGGVILVTTKRPNSGKAKIEYNGSYTYKKVGMQPRMMSYDEWMEGIIQACYNDGKGDDYTWIRYAKLAQKMKGKYIDLSDGLNPDPIPGSFAGVDDFVFMDDVNWTDVLWGGASSTQHDLSISGGTDKATYRLSVGYLYDQGTLQWGNNNNQRYNVRLSNSFKVTDRFTIESVMAASRQNQVSPTQIGSTLGTSIPQPGFPVSTIDGKPYAWGGQYTPNWRAELGGDNRLVVTAMNVNEQFKYHIAKGLDFSATLGYSTNSAIRDEQYLSIQWYNYSGDPIYSENSPSPTKDDSSYTKSTSRTDNYTASAFLTYNTKIGENHDLTAMLGWQYDRTEYEYTATKAKNVDPALGVLNGTGQVSINKVDKWKEAIMSYFGRVNYNYKEKYLIEANARYDGSSKFQPANRWNFFYGVSGGWRITQESFMEGVKDYIDEIKLRVSYGEVGNQSGISRYDGIQLYNSVSNGGAYLGNGLTSYISAGNIVSTERTWERIHNYNAGLDITAVGGRLTGSIEFFLKKNNNMLVGKLYPGVLGSTAPDTNSGKFESKGYDGSLTWRDRIGSFSYHLGGTLTYMTNKLIEGGEEVKVAGFNKTLNGYPLNSVFGYRYVGKIQNEEQLKKYTDRYLTNNSINMPSNIRLGDHMYEDVNKDGKLTQDDLIYLGSDDPKFSFSFNFGFEWKGFDFSTVFQGVGKRTIFRENDAWKVPYKAIWLNTTNQSVGNVWSPETPDNHFPTYSNNTNINDYNYLPSTWSADNGSYLRLKDVVLGYTLPKAALAKLGNFISNLRIYVSGNDLWEKCYITDGWDPETTRSVSNKERYPFNRTFTVGVNASF</sequence>
<proteinExistence type="inferred from homology"/>
<dbReference type="InterPro" id="IPR023997">
    <property type="entry name" value="TonB-dep_OMP_SusC/RagA_CS"/>
</dbReference>
<evidence type="ECO:0000256" key="4">
    <source>
        <dbReference type="ARBA" id="ARBA00022692"/>
    </source>
</evidence>
<evidence type="ECO:0000256" key="1">
    <source>
        <dbReference type="ARBA" id="ARBA00004571"/>
    </source>
</evidence>
<name>A0A412H7B7_9BACT</name>
<dbReference type="Pfam" id="PF07715">
    <property type="entry name" value="Plug"/>
    <property type="match status" value="1"/>
</dbReference>
<dbReference type="NCBIfam" id="TIGR04057">
    <property type="entry name" value="SusC_RagA_signa"/>
    <property type="match status" value="1"/>
</dbReference>
<dbReference type="EMBL" id="QRUY01000009">
    <property type="protein sequence ID" value="RGS08636.1"/>
    <property type="molecule type" value="Genomic_DNA"/>
</dbReference>
<dbReference type="FunFam" id="2.60.40.1120:FF:000003">
    <property type="entry name" value="Outer membrane protein Omp121"/>
    <property type="match status" value="1"/>
</dbReference>
<dbReference type="PROSITE" id="PS52016">
    <property type="entry name" value="TONB_DEPENDENT_REC_3"/>
    <property type="match status" value="1"/>
</dbReference>
<dbReference type="AlphaFoldDB" id="A0A412H7B7"/>
<dbReference type="Gene3D" id="2.170.130.10">
    <property type="entry name" value="TonB-dependent receptor, plug domain"/>
    <property type="match status" value="1"/>
</dbReference>
<dbReference type="NCBIfam" id="TIGR04056">
    <property type="entry name" value="OMP_RagA_SusC"/>
    <property type="match status" value="1"/>
</dbReference>
<reference evidence="11 12" key="1">
    <citation type="submission" date="2018-08" db="EMBL/GenBank/DDBJ databases">
        <title>A genome reference for cultivated species of the human gut microbiota.</title>
        <authorList>
            <person name="Zou Y."/>
            <person name="Xue W."/>
            <person name="Luo G."/>
        </authorList>
    </citation>
    <scope>NUCLEOTIDE SEQUENCE [LARGE SCALE GENOMIC DNA]</scope>
    <source>
        <strain evidence="11 12">AF24-16AC</strain>
    </source>
</reference>
<evidence type="ECO:0000256" key="6">
    <source>
        <dbReference type="ARBA" id="ARBA00023136"/>
    </source>
</evidence>
<dbReference type="InterPro" id="IPR018247">
    <property type="entry name" value="EF_Hand_1_Ca_BS"/>
</dbReference>
<dbReference type="SUPFAM" id="SSF56935">
    <property type="entry name" value="Porins"/>
    <property type="match status" value="1"/>
</dbReference>
<dbReference type="GO" id="GO:0044718">
    <property type="term" value="P:siderophore transmembrane transport"/>
    <property type="evidence" value="ECO:0007669"/>
    <property type="project" value="TreeGrafter"/>
</dbReference>
<evidence type="ECO:0000313" key="11">
    <source>
        <dbReference type="EMBL" id="RGS08636.1"/>
    </source>
</evidence>
<dbReference type="Pfam" id="PF13715">
    <property type="entry name" value="CarbopepD_reg_2"/>
    <property type="match status" value="1"/>
</dbReference>
<evidence type="ECO:0000256" key="9">
    <source>
        <dbReference type="SAM" id="MobiDB-lite"/>
    </source>
</evidence>
<dbReference type="PANTHER" id="PTHR30069:SF29">
    <property type="entry name" value="HEMOGLOBIN AND HEMOGLOBIN-HAPTOGLOBIN-BINDING PROTEIN 1-RELATED"/>
    <property type="match status" value="1"/>
</dbReference>
<evidence type="ECO:0000259" key="10">
    <source>
        <dbReference type="Pfam" id="PF07715"/>
    </source>
</evidence>
<accession>A0A412H7B7</accession>
<dbReference type="Gene3D" id="2.60.40.1120">
    <property type="entry name" value="Carboxypeptidase-like, regulatory domain"/>
    <property type="match status" value="1"/>
</dbReference>
<keyword evidence="4 8" id="KW-0812">Transmembrane</keyword>
<evidence type="ECO:0000256" key="2">
    <source>
        <dbReference type="ARBA" id="ARBA00022448"/>
    </source>
</evidence>
<dbReference type="InterPro" id="IPR036942">
    <property type="entry name" value="Beta-barrel_TonB_sf"/>
</dbReference>
<comment type="caution">
    <text evidence="11">The sequence shown here is derived from an EMBL/GenBank/DDBJ whole genome shotgun (WGS) entry which is preliminary data.</text>
</comment>
<dbReference type="InterPro" id="IPR008969">
    <property type="entry name" value="CarboxyPept-like_regulatory"/>
</dbReference>
<gene>
    <name evidence="11" type="ORF">DWY14_05520</name>
</gene>
<dbReference type="RefSeq" id="WP_118430801.1">
    <property type="nucleotide sequence ID" value="NZ_CATVWJ010000033.1"/>
</dbReference>
<keyword evidence="3 8" id="KW-1134">Transmembrane beta strand</keyword>
<feature type="region of interest" description="Disordered" evidence="9">
    <location>
        <begin position="523"/>
        <end position="542"/>
    </location>
</feature>
<dbReference type="GO" id="GO:0009279">
    <property type="term" value="C:cell outer membrane"/>
    <property type="evidence" value="ECO:0007669"/>
    <property type="project" value="UniProtKB-SubCell"/>
</dbReference>
<dbReference type="Proteomes" id="UP000285750">
    <property type="component" value="Unassembled WGS sequence"/>
</dbReference>
<keyword evidence="6 8" id="KW-0472">Membrane</keyword>
<evidence type="ECO:0000256" key="7">
    <source>
        <dbReference type="ARBA" id="ARBA00023237"/>
    </source>
</evidence>
<keyword evidence="7 8" id="KW-0998">Cell outer membrane</keyword>
<evidence type="ECO:0000256" key="8">
    <source>
        <dbReference type="PROSITE-ProRule" id="PRU01360"/>
    </source>
</evidence>
<dbReference type="Gene3D" id="2.40.170.20">
    <property type="entry name" value="TonB-dependent receptor, beta-barrel domain"/>
    <property type="match status" value="1"/>
</dbReference>
<evidence type="ECO:0000313" key="12">
    <source>
        <dbReference type="Proteomes" id="UP000285750"/>
    </source>
</evidence>
<dbReference type="GO" id="GO:0015344">
    <property type="term" value="F:siderophore uptake transmembrane transporter activity"/>
    <property type="evidence" value="ECO:0007669"/>
    <property type="project" value="TreeGrafter"/>
</dbReference>
<protein>
    <submittedName>
        <fullName evidence="11">TonB-dependent receptor</fullName>
    </submittedName>
</protein>
<feature type="domain" description="TonB-dependent receptor plug" evidence="10">
    <location>
        <begin position="136"/>
        <end position="245"/>
    </location>
</feature>
<evidence type="ECO:0000256" key="3">
    <source>
        <dbReference type="ARBA" id="ARBA00022452"/>
    </source>
</evidence>
<dbReference type="SUPFAM" id="SSF49464">
    <property type="entry name" value="Carboxypeptidase regulatory domain-like"/>
    <property type="match status" value="1"/>
</dbReference>
<keyword evidence="5" id="KW-0732">Signal</keyword>
<comment type="subcellular location">
    <subcellularLocation>
        <location evidence="1 8">Cell outer membrane</location>
        <topology evidence="1 8">Multi-pass membrane protein</topology>
    </subcellularLocation>
</comment>
<organism evidence="11 12">
    <name type="scientific">Phocaeicola plebeius</name>
    <dbReference type="NCBI Taxonomy" id="310297"/>
    <lineage>
        <taxon>Bacteria</taxon>
        <taxon>Pseudomonadati</taxon>
        <taxon>Bacteroidota</taxon>
        <taxon>Bacteroidia</taxon>
        <taxon>Bacteroidales</taxon>
        <taxon>Bacteroidaceae</taxon>
        <taxon>Phocaeicola</taxon>
    </lineage>
</organism>
<dbReference type="InterPro" id="IPR039426">
    <property type="entry name" value="TonB-dep_rcpt-like"/>
</dbReference>